<proteinExistence type="inferred from homology"/>
<keyword evidence="4" id="KW-1185">Reference proteome</keyword>
<evidence type="ECO:0000256" key="2">
    <source>
        <dbReference type="RuleBase" id="RU363072"/>
    </source>
</evidence>
<dbReference type="Pfam" id="PF04966">
    <property type="entry name" value="OprB"/>
    <property type="match status" value="1"/>
</dbReference>
<protein>
    <submittedName>
        <fullName evidence="3">Carbohydrate porin</fullName>
    </submittedName>
</protein>
<dbReference type="InterPro" id="IPR052932">
    <property type="entry name" value="OprB_Porin"/>
</dbReference>
<dbReference type="GO" id="GO:0015288">
    <property type="term" value="F:porin activity"/>
    <property type="evidence" value="ECO:0007669"/>
    <property type="project" value="InterPro"/>
</dbReference>
<dbReference type="InterPro" id="IPR007049">
    <property type="entry name" value="Carb-sel_porin_OprB"/>
</dbReference>
<dbReference type="Gene3D" id="2.40.160.180">
    <property type="entry name" value="Carbohydrate-selective porin OprB"/>
    <property type="match status" value="1"/>
</dbReference>
<evidence type="ECO:0000256" key="1">
    <source>
        <dbReference type="ARBA" id="ARBA00008769"/>
    </source>
</evidence>
<accession>A0A1B2LXX6</accession>
<dbReference type="PANTHER" id="PTHR37944:SF1">
    <property type="entry name" value="PORIN B"/>
    <property type="match status" value="1"/>
</dbReference>
<feature type="signal peptide" evidence="2">
    <location>
        <begin position="1"/>
        <end position="26"/>
    </location>
</feature>
<name>A0A1B2LXX6_9GAMM</name>
<dbReference type="GO" id="GO:0016020">
    <property type="term" value="C:membrane"/>
    <property type="evidence" value="ECO:0007669"/>
    <property type="project" value="InterPro"/>
</dbReference>
<dbReference type="RefSeq" id="WP_067553306.1">
    <property type="nucleotide sequence ID" value="NZ_CP016895.1"/>
</dbReference>
<evidence type="ECO:0000313" key="4">
    <source>
        <dbReference type="Proteomes" id="UP000093391"/>
    </source>
</evidence>
<dbReference type="STRING" id="1789224.BFG52_05150"/>
<gene>
    <name evidence="3" type="ORF">BFG52_05150</name>
</gene>
<feature type="chain" id="PRO_5008446328" evidence="2">
    <location>
        <begin position="27"/>
        <end position="418"/>
    </location>
</feature>
<dbReference type="AlphaFoldDB" id="A0A1B2LXX6"/>
<dbReference type="EMBL" id="CP016895">
    <property type="protein sequence ID" value="AOA57797.1"/>
    <property type="molecule type" value="Genomic_DNA"/>
</dbReference>
<dbReference type="InterPro" id="IPR038673">
    <property type="entry name" value="OprB_sf"/>
</dbReference>
<dbReference type="PANTHER" id="PTHR37944">
    <property type="entry name" value="PORIN B"/>
    <property type="match status" value="1"/>
</dbReference>
<comment type="similarity">
    <text evidence="1 2">Belongs to the OprB family.</text>
</comment>
<sequence>MRLNKHRFIFRFSMMSMLSACATVHAAEVFSHQRNYMLGDWNGKRSELQQQGYDFSIGYTGEFASLFDAKYANHHADAYTGQLSLVAQFDLDKILNWQDSEAKIAVTYRDGHSLSQTADALNGQNDTAVGQLSSVQELWGRGQTWRLTDFWIQKKFLDQRLAIKLGRFGEAEEFNSFDCKFQNLALCGSQVGNWAGDQWYNWPVSQWAMRVKYAIQPDLFVQAGVFEHNAENLKRSKGFNLSSKGSNGALLPIEVIWQPMFSDMAGEYRAGYVYSTVDRSSQDTAIDQKQAYWMSAKQQLSTVDGNNARGLSAFIQATWFEGDADNPDDAQIADMQNIGLSYVGLFAARAQDELAIGVSRIHKQQTGFSHEYNSELYYAVQVNNWLTIKPNIQYIHHIGALKSGNNAWVGGIKFDSSF</sequence>
<evidence type="ECO:0000313" key="3">
    <source>
        <dbReference type="EMBL" id="AOA57797.1"/>
    </source>
</evidence>
<reference evidence="3 4" key="1">
    <citation type="submission" date="2016-08" db="EMBL/GenBank/DDBJ databases">
        <authorList>
            <person name="Seilhamer J.J."/>
        </authorList>
    </citation>
    <scope>NUCLEOTIDE SEQUENCE [LARGE SCALE GENOMIC DNA]</scope>
    <source>
        <strain evidence="3 4">BRTC-1</strain>
    </source>
</reference>
<dbReference type="GO" id="GO:0008643">
    <property type="term" value="P:carbohydrate transport"/>
    <property type="evidence" value="ECO:0007669"/>
    <property type="project" value="InterPro"/>
</dbReference>
<dbReference type="KEGG" id="ala:BFG52_05150"/>
<dbReference type="Proteomes" id="UP000093391">
    <property type="component" value="Chromosome"/>
</dbReference>
<keyword evidence="2" id="KW-0732">Signal</keyword>
<organism evidence="3 4">
    <name type="scientific">Acinetobacter larvae</name>
    <dbReference type="NCBI Taxonomy" id="1789224"/>
    <lineage>
        <taxon>Bacteria</taxon>
        <taxon>Pseudomonadati</taxon>
        <taxon>Pseudomonadota</taxon>
        <taxon>Gammaproteobacteria</taxon>
        <taxon>Moraxellales</taxon>
        <taxon>Moraxellaceae</taxon>
        <taxon>Acinetobacter</taxon>
    </lineage>
</organism>